<reference evidence="1" key="3">
    <citation type="submission" date="2025-09" db="UniProtKB">
        <authorList>
            <consortium name="Ensembl"/>
        </authorList>
    </citation>
    <scope>IDENTIFICATION</scope>
</reference>
<dbReference type="AlphaFoldDB" id="A0A3Q1HSW0"/>
<protein>
    <submittedName>
        <fullName evidence="1">Uncharacterized protein</fullName>
    </submittedName>
</protein>
<organism evidence="1 2">
    <name type="scientific">Anabas testudineus</name>
    <name type="common">Climbing perch</name>
    <name type="synonym">Anthias testudineus</name>
    <dbReference type="NCBI Taxonomy" id="64144"/>
    <lineage>
        <taxon>Eukaryota</taxon>
        <taxon>Metazoa</taxon>
        <taxon>Chordata</taxon>
        <taxon>Craniata</taxon>
        <taxon>Vertebrata</taxon>
        <taxon>Euteleostomi</taxon>
        <taxon>Actinopterygii</taxon>
        <taxon>Neopterygii</taxon>
        <taxon>Teleostei</taxon>
        <taxon>Neoteleostei</taxon>
        <taxon>Acanthomorphata</taxon>
        <taxon>Anabantaria</taxon>
        <taxon>Anabantiformes</taxon>
        <taxon>Anabantoidei</taxon>
        <taxon>Anabantidae</taxon>
        <taxon>Anabas</taxon>
    </lineage>
</organism>
<accession>A0A3Q1HSW0</accession>
<dbReference type="OrthoDB" id="2333662at2759"/>
<sequence length="134" mass="13516">RYYIQVFHIVKGDHVRGFEDKPGKRIPKAGAYVSTGVGLARAEWSIFEAEARGPNATAGAGASAVSGAGAFARAELGSASASAGPLVAKLGLAADTGIQVGPAGLEAKILGTSFTFGPRPSISLLGSELECVIC</sequence>
<dbReference type="OMA" id="DIYADGF"/>
<dbReference type="Proteomes" id="UP000265040">
    <property type="component" value="Chromosome 17"/>
</dbReference>
<reference evidence="1" key="1">
    <citation type="submission" date="2021-04" db="EMBL/GenBank/DDBJ databases">
        <authorList>
            <consortium name="Wellcome Sanger Institute Data Sharing"/>
        </authorList>
    </citation>
    <scope>NUCLEOTIDE SEQUENCE [LARGE SCALE GENOMIC DNA]</scope>
</reference>
<dbReference type="InParanoid" id="A0A3Q1HSW0"/>
<keyword evidence="2" id="KW-1185">Reference proteome</keyword>
<evidence type="ECO:0000313" key="2">
    <source>
        <dbReference type="Proteomes" id="UP000265040"/>
    </source>
</evidence>
<proteinExistence type="predicted"/>
<dbReference type="Ensembl" id="ENSATET00000010979.2">
    <property type="protein sequence ID" value="ENSATEP00000010795.1"/>
    <property type="gene ID" value="ENSATEG00000007584.2"/>
</dbReference>
<reference evidence="1" key="2">
    <citation type="submission" date="2025-08" db="UniProtKB">
        <authorList>
            <consortium name="Ensembl"/>
        </authorList>
    </citation>
    <scope>IDENTIFICATION</scope>
</reference>
<evidence type="ECO:0000313" key="1">
    <source>
        <dbReference type="Ensembl" id="ENSATEP00000010795.1"/>
    </source>
</evidence>
<dbReference type="GeneTree" id="ENSGT00600000085659"/>
<name>A0A3Q1HSW0_ANATE</name>